<dbReference type="GO" id="GO:0006508">
    <property type="term" value="P:proteolysis"/>
    <property type="evidence" value="ECO:0007669"/>
    <property type="project" value="InterPro"/>
</dbReference>
<evidence type="ECO:0000256" key="2">
    <source>
        <dbReference type="PROSITE-ProRule" id="PRU00276"/>
    </source>
</evidence>
<evidence type="ECO:0000259" key="5">
    <source>
        <dbReference type="PROSITE" id="PS50215"/>
    </source>
</evidence>
<dbReference type="SUPFAM" id="SSF57552">
    <property type="entry name" value="Blood coagulation inhibitor (disintegrin)"/>
    <property type="match status" value="1"/>
</dbReference>
<feature type="binding site" evidence="2">
    <location>
        <position position="68"/>
    </location>
    <ligand>
        <name>Zn(2+)</name>
        <dbReference type="ChEBI" id="CHEBI:29105"/>
        <note>catalytic</note>
    </ligand>
</feature>
<dbReference type="SMART" id="SM00050">
    <property type="entry name" value="DISIN"/>
    <property type="match status" value="1"/>
</dbReference>
<proteinExistence type="predicted"/>
<feature type="binding site" evidence="2">
    <location>
        <position position="78"/>
    </location>
    <ligand>
        <name>Zn(2+)</name>
        <dbReference type="ChEBI" id="CHEBI:29105"/>
        <note>catalytic</note>
    </ligand>
</feature>
<feature type="binding site" evidence="2">
    <location>
        <position position="72"/>
    </location>
    <ligand>
        <name>Zn(2+)</name>
        <dbReference type="ChEBI" id="CHEBI:29105"/>
        <note>catalytic</note>
    </ligand>
</feature>
<comment type="caution">
    <text evidence="2">Lacks conserved residue(s) required for the propagation of feature annotation.</text>
</comment>
<keyword evidence="2" id="KW-0862">Zinc</keyword>
<keyword evidence="6" id="KW-0401">Integrin</keyword>
<evidence type="ECO:0000256" key="3">
    <source>
        <dbReference type="SAM" id="Phobius"/>
    </source>
</evidence>
<dbReference type="SUPFAM" id="SSF55486">
    <property type="entry name" value="Metalloproteases ('zincins'), catalytic domain"/>
    <property type="match status" value="1"/>
</dbReference>
<keyword evidence="1" id="KW-1015">Disulfide bond</keyword>
<dbReference type="Pfam" id="PF01421">
    <property type="entry name" value="Reprolysin"/>
    <property type="match status" value="1"/>
</dbReference>
<keyword evidence="3" id="KW-0472">Membrane</keyword>
<feature type="domain" description="Disintegrin" evidence="4">
    <location>
        <begin position="140"/>
        <end position="231"/>
    </location>
</feature>
<dbReference type="GO" id="GO:0004222">
    <property type="term" value="F:metalloendopeptidase activity"/>
    <property type="evidence" value="ECO:0007669"/>
    <property type="project" value="InterPro"/>
</dbReference>
<dbReference type="Gene3D" id="4.10.70.10">
    <property type="entry name" value="Disintegrin domain"/>
    <property type="match status" value="1"/>
</dbReference>
<dbReference type="Gene3D" id="3.40.390.10">
    <property type="entry name" value="Collagenase (Catalytic Domain)"/>
    <property type="match status" value="1"/>
</dbReference>
<dbReference type="PANTHER" id="PTHR11905">
    <property type="entry name" value="ADAM A DISINTEGRIN AND METALLOPROTEASE DOMAIN"/>
    <property type="match status" value="1"/>
</dbReference>
<dbReference type="InterPro" id="IPR024079">
    <property type="entry name" value="MetalloPept_cat_dom_sf"/>
</dbReference>
<name>A0A6G3MDX5_HENSL</name>
<feature type="disulfide bond" evidence="1">
    <location>
        <begin position="203"/>
        <end position="223"/>
    </location>
</feature>
<keyword evidence="3" id="KW-1133">Transmembrane helix</keyword>
<organism evidence="6">
    <name type="scientific">Henneguya salminicola</name>
    <name type="common">Myxosporean</name>
    <dbReference type="NCBI Taxonomy" id="69463"/>
    <lineage>
        <taxon>Eukaryota</taxon>
        <taxon>Metazoa</taxon>
        <taxon>Cnidaria</taxon>
        <taxon>Myxozoa</taxon>
        <taxon>Myxosporea</taxon>
        <taxon>Bivalvulida</taxon>
        <taxon>Platysporina</taxon>
        <taxon>Myxobolidae</taxon>
        <taxon>Henneguya</taxon>
    </lineage>
</organism>
<dbReference type="GO" id="GO:0007229">
    <property type="term" value="P:integrin-mediated signaling pathway"/>
    <property type="evidence" value="ECO:0007669"/>
    <property type="project" value="UniProtKB-KW"/>
</dbReference>
<keyword evidence="2" id="KW-0479">Metal-binding</keyword>
<protein>
    <submittedName>
        <fullName evidence="6">Zinc metalloproteinase-disintegrin-like EoMP06 (Trinotate prediction)</fullName>
    </submittedName>
</protein>
<accession>A0A6G3MDX5</accession>
<dbReference type="GO" id="GO:0046872">
    <property type="term" value="F:metal ion binding"/>
    <property type="evidence" value="ECO:0007669"/>
    <property type="project" value="UniProtKB-KW"/>
</dbReference>
<feature type="transmembrane region" description="Helical" evidence="3">
    <location>
        <begin position="421"/>
        <end position="445"/>
    </location>
</feature>
<dbReference type="PROSITE" id="PS50214">
    <property type="entry name" value="DISINTEGRIN_2"/>
    <property type="match status" value="1"/>
</dbReference>
<evidence type="ECO:0000256" key="1">
    <source>
        <dbReference type="PROSITE-ProRule" id="PRU00068"/>
    </source>
</evidence>
<dbReference type="InterPro" id="IPR001590">
    <property type="entry name" value="Peptidase_M12B"/>
</dbReference>
<dbReference type="AlphaFoldDB" id="A0A6G3MDX5"/>
<dbReference type="InterPro" id="IPR001762">
    <property type="entry name" value="Disintegrin_dom"/>
</dbReference>
<feature type="domain" description="Peptidase M12B" evidence="5">
    <location>
        <begin position="1"/>
        <end position="126"/>
    </location>
</feature>
<dbReference type="InterPro" id="IPR036436">
    <property type="entry name" value="Disintegrin_dom_sf"/>
</dbReference>
<reference evidence="6" key="1">
    <citation type="submission" date="2018-11" db="EMBL/GenBank/DDBJ databases">
        <title>Henneguya salminicola genome and transcriptome.</title>
        <authorList>
            <person name="Yahalomi D."/>
            <person name="Atkinson S.D."/>
            <person name="Neuhof M."/>
            <person name="Chang E.S."/>
            <person name="Philippe H."/>
            <person name="Cartwright P."/>
            <person name="Bartholomew J.L."/>
            <person name="Huchon D."/>
        </authorList>
    </citation>
    <scope>NUCLEOTIDE SEQUENCE</scope>
    <source>
        <strain evidence="6">Hz1</strain>
        <tissue evidence="6">Whole</tissue>
    </source>
</reference>
<evidence type="ECO:0000313" key="6">
    <source>
        <dbReference type="EMBL" id="NDJ92217.1"/>
    </source>
</evidence>
<keyword evidence="3" id="KW-0812">Transmembrane</keyword>
<dbReference type="PROSITE" id="PS50215">
    <property type="entry name" value="ADAM_MEPRO"/>
    <property type="match status" value="1"/>
</dbReference>
<dbReference type="PANTHER" id="PTHR11905:SF159">
    <property type="entry name" value="ADAM METALLOPROTEASE"/>
    <property type="match status" value="1"/>
</dbReference>
<sequence length="453" mass="52978">MDFTDFQNYISKNNMIYDSNIYIGLTDDWAFVGYGILDYLCSKYSISFLNARNMISDDFEVFGEYLAHELGHNLGFQHTENDDECQCIYFKKRYCPMNYNIKRWNASYPKAYENCRINQLIEYLYKFPCLEKSMDMKRLYSTCGDGVVDIGEDCDCGFYELCDIITYQSKCCDTKTCKFIKPDFQCSDGECCNNCKFIKGSVCRKKYGECDVTEHCDGTQSNCPKDIIKENFNLCNKNQGVCYNGMCTNFNTLCKHLYNNNDVYFSERCVRNFEYELKHNCNDQNYFTFKGIDCLSGITSCNHFICATKYFSNTDFHRLYFENEYCLIPKPHIKFGLFKKAQNYMICSENNNSFCIDGVCRSNKKYLKNCNNKGCTKIENTLNIKMSKFISVPNLNVDYKIIPNRDILNISKKNCCTEKELLIFILSCQMILTAILIAPLLFLYLKRYILRIA</sequence>
<dbReference type="EMBL" id="GHBP01000243">
    <property type="protein sequence ID" value="NDJ92217.1"/>
    <property type="molecule type" value="Transcribed_RNA"/>
</dbReference>
<dbReference type="Pfam" id="PF00200">
    <property type="entry name" value="Disintegrin"/>
    <property type="match status" value="1"/>
</dbReference>
<feature type="active site" evidence="2">
    <location>
        <position position="69"/>
    </location>
</feature>
<evidence type="ECO:0000259" key="4">
    <source>
        <dbReference type="PROSITE" id="PS50214"/>
    </source>
</evidence>